<name>A0AAP2GSS0_9BACT</name>
<protein>
    <submittedName>
        <fullName evidence="3">Adenylate/guanylate cyclase domain-containing protein</fullName>
    </submittedName>
</protein>
<dbReference type="InterPro" id="IPR029787">
    <property type="entry name" value="Nucleotide_cyclase"/>
</dbReference>
<sequence length="372" mass="42159">MAGKFEYTTLAHRYTARYPVLTYVGTQANFWIIANVLLAVIFHFQSHLITVTYQVPVGGSFGPLALISVILGMLYGITLGLTGYYLDKYVSKKLALGKVILLRTLISLVVLMLDLALLRYVFFDRLIAPSMFIAGTTLVEEVWKSLFLLLVIYYAFMTLVISFINQVNKKYGPGILLPLLLGRYRKPREENRIFMFMDLKSSTTTAEQLGHLKYSAFIRDCFSDINEVLYPFYAQVYQYVGDEIVVTWPEREGLKGHSCLLFYFACRKQFMTRSDYYMSNYGLLPDFKAGAHTGTVTAVEIGEVKRDIAYHGDILNTAARIQSVCNEHQKSFIVSQHLLEKVNLPVNLRAQHLGSILLKGKASAVELVSVEE</sequence>
<feature type="transmembrane region" description="Helical" evidence="1">
    <location>
        <begin position="20"/>
        <end position="44"/>
    </location>
</feature>
<dbReference type="GO" id="GO:0035556">
    <property type="term" value="P:intracellular signal transduction"/>
    <property type="evidence" value="ECO:0007669"/>
    <property type="project" value="InterPro"/>
</dbReference>
<evidence type="ECO:0000313" key="3">
    <source>
        <dbReference type="EMBL" id="MBT1701530.1"/>
    </source>
</evidence>
<feature type="transmembrane region" description="Helical" evidence="1">
    <location>
        <begin position="142"/>
        <end position="164"/>
    </location>
</feature>
<dbReference type="InterPro" id="IPR050697">
    <property type="entry name" value="Adenylyl/Guanylyl_Cyclase_3/4"/>
</dbReference>
<keyword evidence="1" id="KW-0812">Transmembrane</keyword>
<keyword evidence="1" id="KW-1133">Transmembrane helix</keyword>
<keyword evidence="1" id="KW-0472">Membrane</keyword>
<dbReference type="CDD" id="cd07302">
    <property type="entry name" value="CHD"/>
    <property type="match status" value="1"/>
</dbReference>
<dbReference type="Pfam" id="PF00211">
    <property type="entry name" value="Guanylate_cyc"/>
    <property type="match status" value="1"/>
</dbReference>
<evidence type="ECO:0000259" key="2">
    <source>
        <dbReference type="PROSITE" id="PS50125"/>
    </source>
</evidence>
<dbReference type="PANTHER" id="PTHR43081:SF1">
    <property type="entry name" value="ADENYLATE CYCLASE, TERMINAL-DIFFERENTIATION SPECIFIC"/>
    <property type="match status" value="1"/>
</dbReference>
<feature type="domain" description="Guanylate cyclase" evidence="2">
    <location>
        <begin position="193"/>
        <end position="322"/>
    </location>
</feature>
<dbReference type="GO" id="GO:0009190">
    <property type="term" value="P:cyclic nucleotide biosynthetic process"/>
    <property type="evidence" value="ECO:0007669"/>
    <property type="project" value="InterPro"/>
</dbReference>
<organism evidence="3 4">
    <name type="scientific">Chryseosolibacter histidini</name>
    <dbReference type="NCBI Taxonomy" id="2782349"/>
    <lineage>
        <taxon>Bacteria</taxon>
        <taxon>Pseudomonadati</taxon>
        <taxon>Bacteroidota</taxon>
        <taxon>Cytophagia</taxon>
        <taxon>Cytophagales</taxon>
        <taxon>Chryseotaleaceae</taxon>
        <taxon>Chryseosolibacter</taxon>
    </lineage>
</organism>
<dbReference type="PROSITE" id="PS50125">
    <property type="entry name" value="GUANYLATE_CYCLASE_2"/>
    <property type="match status" value="1"/>
</dbReference>
<dbReference type="Gene3D" id="3.30.70.1230">
    <property type="entry name" value="Nucleotide cyclase"/>
    <property type="match status" value="1"/>
</dbReference>
<dbReference type="InterPro" id="IPR001054">
    <property type="entry name" value="A/G_cyclase"/>
</dbReference>
<dbReference type="AlphaFoldDB" id="A0AAP2GSS0"/>
<evidence type="ECO:0000313" key="4">
    <source>
        <dbReference type="Proteomes" id="UP001319200"/>
    </source>
</evidence>
<dbReference type="SUPFAM" id="SSF55073">
    <property type="entry name" value="Nucleotide cyclase"/>
    <property type="match status" value="1"/>
</dbReference>
<dbReference type="RefSeq" id="WP_254170212.1">
    <property type="nucleotide sequence ID" value="NZ_JAHESF010000078.1"/>
</dbReference>
<dbReference type="GO" id="GO:0004016">
    <property type="term" value="F:adenylate cyclase activity"/>
    <property type="evidence" value="ECO:0007669"/>
    <property type="project" value="UniProtKB-ARBA"/>
</dbReference>
<feature type="transmembrane region" description="Helical" evidence="1">
    <location>
        <begin position="64"/>
        <end position="87"/>
    </location>
</feature>
<dbReference type="Proteomes" id="UP001319200">
    <property type="component" value="Unassembled WGS sequence"/>
</dbReference>
<proteinExistence type="predicted"/>
<evidence type="ECO:0000256" key="1">
    <source>
        <dbReference type="SAM" id="Phobius"/>
    </source>
</evidence>
<accession>A0AAP2GSS0</accession>
<dbReference type="EMBL" id="JAHESF010000078">
    <property type="protein sequence ID" value="MBT1701530.1"/>
    <property type="molecule type" value="Genomic_DNA"/>
</dbReference>
<feature type="transmembrane region" description="Helical" evidence="1">
    <location>
        <begin position="99"/>
        <end position="122"/>
    </location>
</feature>
<gene>
    <name evidence="3" type="ORF">KK083_31850</name>
</gene>
<dbReference type="PANTHER" id="PTHR43081">
    <property type="entry name" value="ADENYLATE CYCLASE, TERMINAL-DIFFERENTIATION SPECIFIC-RELATED"/>
    <property type="match status" value="1"/>
</dbReference>
<comment type="caution">
    <text evidence="3">The sequence shown here is derived from an EMBL/GenBank/DDBJ whole genome shotgun (WGS) entry which is preliminary data.</text>
</comment>
<keyword evidence="4" id="KW-1185">Reference proteome</keyword>
<reference evidence="3 4" key="1">
    <citation type="submission" date="2021-05" db="EMBL/GenBank/DDBJ databases">
        <title>A Polyphasic approach of four new species of the genus Ohtaekwangia: Ohtaekwangia histidinii sp. nov., Ohtaekwangia cretensis sp. nov., Ohtaekwangia indiensis sp. nov., Ohtaekwangia reichenbachii sp. nov. from diverse environment.</title>
        <authorList>
            <person name="Octaviana S."/>
        </authorList>
    </citation>
    <scope>NUCLEOTIDE SEQUENCE [LARGE SCALE GENOMIC DNA]</scope>
    <source>
        <strain evidence="3 4">PWU4</strain>
    </source>
</reference>